<dbReference type="InterPro" id="IPR050585">
    <property type="entry name" value="Xaa-Pro_dipeptidyl-ppase/CocE"/>
</dbReference>
<dbReference type="InterPro" id="IPR029058">
    <property type="entry name" value="AB_hydrolase_fold"/>
</dbReference>
<protein>
    <submittedName>
        <fullName evidence="2">Dipeptidyl aminopeptidase/acylaminoacyl peptidase</fullName>
    </submittedName>
</protein>
<dbReference type="RefSeq" id="WP_183909049.1">
    <property type="nucleotide sequence ID" value="NZ_JACHXZ010000001.1"/>
</dbReference>
<keyword evidence="3" id="KW-1185">Reference proteome</keyword>
<dbReference type="SUPFAM" id="SSF53474">
    <property type="entry name" value="alpha/beta-Hydrolases"/>
    <property type="match status" value="1"/>
</dbReference>
<accession>A0A839UMZ8</accession>
<dbReference type="InterPro" id="IPR001375">
    <property type="entry name" value="Peptidase_S9_cat"/>
</dbReference>
<feature type="domain" description="Peptidase S9 prolyl oligopeptidase catalytic" evidence="1">
    <location>
        <begin position="436"/>
        <end position="641"/>
    </location>
</feature>
<dbReference type="Gene3D" id="2.120.10.30">
    <property type="entry name" value="TolB, C-terminal domain"/>
    <property type="match status" value="1"/>
</dbReference>
<reference evidence="2 3" key="1">
    <citation type="submission" date="2020-08" db="EMBL/GenBank/DDBJ databases">
        <title>Genomic Encyclopedia of Type Strains, Phase III (KMG-III): the genomes of soil and plant-associated and newly described type strains.</title>
        <authorList>
            <person name="Whitman W."/>
        </authorList>
    </citation>
    <scope>NUCLEOTIDE SEQUENCE [LARGE SCALE GENOMIC DNA]</scope>
    <source>
        <strain evidence="2 3">CECT 8571</strain>
    </source>
</reference>
<keyword evidence="2" id="KW-0031">Aminopeptidase</keyword>
<dbReference type="Proteomes" id="UP000559987">
    <property type="component" value="Unassembled WGS sequence"/>
</dbReference>
<sequence>MTSMQSLPYGSWPSPIQASLLTQGGVRLALPYIDQEASWWLESRPAEQGRTVLVRQPFGGSAQDITPPGVSVRSKVNEYGGGDYTVSGAQVFFVNGDDQQIYQQTLSQTHQASNPRTTAANATNPPTQLTFAEHSRFADVCFDAQRNRLIAVQERHNGTDEPEHRLVAIDLVDGQIHSLATGADFYASPALSPCGNKLAWLSWNHPNMPWDQTDLSLATLDAQGATESTRIISPTGCSCFQPLWSPAGELIVAHDASGWWNLYQFTDPDWRALLPMAAEFATPQWVFGMSCFGFLDDSRLFATYNQQGQWHCGILVLGQAASEWNPIATPLTDMADVACAQGQVILLGASASEASAVWRFDQHQWHCERASVSNPIGTEFISKPRAVCFPTTQSDNAHGLYYAPTHPHCTGPESERPPLIVLSHGGPTAATSSALNFKIQYWTSRGFAVLDVNYRGSTGYGRTYRDRLRGHWGIYDVDDVCAGAQYLVDQGLADPERLIIKGSSAGGYTVLAALTFRDLFCAGTSLYGIGDLTALATDTHKFESRYLDSLIAPWPEGEATYRARSPLFHVQRLTCPVAFFQGLEDKVVPPNQAEAMVAALAEKGVKTAHITFASEGHGFRQAQSIVDQLELELNFYGALFGFDVQPKRADFSFVD</sequence>
<gene>
    <name evidence="2" type="ORF">FHS30_001105</name>
</gene>
<dbReference type="Pfam" id="PF00326">
    <property type="entry name" value="Peptidase_S9"/>
    <property type="match status" value="1"/>
</dbReference>
<dbReference type="GO" id="GO:0006508">
    <property type="term" value="P:proteolysis"/>
    <property type="evidence" value="ECO:0007669"/>
    <property type="project" value="InterPro"/>
</dbReference>
<evidence type="ECO:0000313" key="3">
    <source>
        <dbReference type="Proteomes" id="UP000559987"/>
    </source>
</evidence>
<dbReference type="PANTHER" id="PTHR43056:SF5">
    <property type="entry name" value="PEPTIDASE S9 PROLYL OLIGOPEPTIDASE CATALYTIC DOMAIN-CONTAINING PROTEIN"/>
    <property type="match status" value="1"/>
</dbReference>
<evidence type="ECO:0000259" key="1">
    <source>
        <dbReference type="Pfam" id="PF00326"/>
    </source>
</evidence>
<keyword evidence="2" id="KW-0378">Hydrolase</keyword>
<name>A0A839UMZ8_9GAMM</name>
<organism evidence="2 3">
    <name type="scientific">Simiduia aestuariiviva</name>
    <dbReference type="NCBI Taxonomy" id="1510459"/>
    <lineage>
        <taxon>Bacteria</taxon>
        <taxon>Pseudomonadati</taxon>
        <taxon>Pseudomonadota</taxon>
        <taxon>Gammaproteobacteria</taxon>
        <taxon>Cellvibrionales</taxon>
        <taxon>Cellvibrionaceae</taxon>
        <taxon>Simiduia</taxon>
    </lineage>
</organism>
<dbReference type="PANTHER" id="PTHR43056">
    <property type="entry name" value="PEPTIDASE S9 PROLYL OLIGOPEPTIDASE"/>
    <property type="match status" value="1"/>
</dbReference>
<dbReference type="AlphaFoldDB" id="A0A839UMZ8"/>
<dbReference type="GO" id="GO:0004177">
    <property type="term" value="F:aminopeptidase activity"/>
    <property type="evidence" value="ECO:0007669"/>
    <property type="project" value="UniProtKB-KW"/>
</dbReference>
<evidence type="ECO:0000313" key="2">
    <source>
        <dbReference type="EMBL" id="MBB3167929.1"/>
    </source>
</evidence>
<dbReference type="GO" id="GO:0008236">
    <property type="term" value="F:serine-type peptidase activity"/>
    <property type="evidence" value="ECO:0007669"/>
    <property type="project" value="InterPro"/>
</dbReference>
<dbReference type="SUPFAM" id="SSF69322">
    <property type="entry name" value="Tricorn protease domain 2"/>
    <property type="match status" value="1"/>
</dbReference>
<dbReference type="Gene3D" id="3.40.50.1820">
    <property type="entry name" value="alpha/beta hydrolase"/>
    <property type="match status" value="1"/>
</dbReference>
<comment type="caution">
    <text evidence="2">The sequence shown here is derived from an EMBL/GenBank/DDBJ whole genome shotgun (WGS) entry which is preliminary data.</text>
</comment>
<dbReference type="InterPro" id="IPR011042">
    <property type="entry name" value="6-blade_b-propeller_TolB-like"/>
</dbReference>
<keyword evidence="2" id="KW-0645">Protease</keyword>
<proteinExistence type="predicted"/>
<dbReference type="EMBL" id="JACHXZ010000001">
    <property type="protein sequence ID" value="MBB3167929.1"/>
    <property type="molecule type" value="Genomic_DNA"/>
</dbReference>